<organism evidence="1 2">
    <name type="scientific">Nocardia ninae NBRC 108245</name>
    <dbReference type="NCBI Taxonomy" id="1210091"/>
    <lineage>
        <taxon>Bacteria</taxon>
        <taxon>Bacillati</taxon>
        <taxon>Actinomycetota</taxon>
        <taxon>Actinomycetes</taxon>
        <taxon>Mycobacteriales</taxon>
        <taxon>Nocardiaceae</taxon>
        <taxon>Nocardia</taxon>
    </lineage>
</organism>
<comment type="caution">
    <text evidence="1">The sequence shown here is derived from an EMBL/GenBank/DDBJ whole genome shotgun (WGS) entry which is preliminary data.</text>
</comment>
<accession>A0A511MMU4</accession>
<protein>
    <submittedName>
        <fullName evidence="1">Uncharacterized protein</fullName>
    </submittedName>
</protein>
<name>A0A511MMU4_9NOCA</name>
<dbReference type="AlphaFoldDB" id="A0A511MMU4"/>
<gene>
    <name evidence="1" type="ORF">NN4_64630</name>
</gene>
<reference evidence="1 2" key="1">
    <citation type="submission" date="2019-07" db="EMBL/GenBank/DDBJ databases">
        <title>Whole genome shotgun sequence of Nocardia ninae NBRC 108245.</title>
        <authorList>
            <person name="Hosoyama A."/>
            <person name="Uohara A."/>
            <person name="Ohji S."/>
            <person name="Ichikawa N."/>
        </authorList>
    </citation>
    <scope>NUCLEOTIDE SEQUENCE [LARGE SCALE GENOMIC DNA]</scope>
    <source>
        <strain evidence="1 2">NBRC 108245</strain>
    </source>
</reference>
<dbReference type="EMBL" id="BJXA01000060">
    <property type="protein sequence ID" value="GEM41944.1"/>
    <property type="molecule type" value="Genomic_DNA"/>
</dbReference>
<dbReference type="RefSeq" id="WP_147139207.1">
    <property type="nucleotide sequence ID" value="NZ_BJXA01000060.1"/>
</dbReference>
<dbReference type="Proteomes" id="UP000321424">
    <property type="component" value="Unassembled WGS sequence"/>
</dbReference>
<keyword evidence="2" id="KW-1185">Reference proteome</keyword>
<evidence type="ECO:0000313" key="2">
    <source>
        <dbReference type="Proteomes" id="UP000321424"/>
    </source>
</evidence>
<proteinExistence type="predicted"/>
<evidence type="ECO:0000313" key="1">
    <source>
        <dbReference type="EMBL" id="GEM41944.1"/>
    </source>
</evidence>
<sequence length="160" mass="17870">MRLADLSWSSSELGRLAAELRHAGYPEPARTIDFVSKRMTSDEFNASLATALQETHSGNVEQMCESGVWPYLAGVARDFIDHEKFDAVADLPSDRYFWAEGVGPWTIYRFTPTGGRAVEARSFGNLSVHGWQHARQLAVAERGPFRLVPTEMVKALERGQ</sequence>